<evidence type="ECO:0000256" key="3">
    <source>
        <dbReference type="ARBA" id="ARBA00021897"/>
    </source>
</evidence>
<evidence type="ECO:0000256" key="2">
    <source>
        <dbReference type="ARBA" id="ARBA00009226"/>
    </source>
</evidence>
<keyword evidence="4" id="KW-1003">Cell membrane</keyword>
<comment type="subcellular location">
    <subcellularLocation>
        <location evidence="1">Cell membrane</location>
        <topology evidence="1">Peripheral membrane protein</topology>
        <orientation evidence="1">Cytoplasmic side</orientation>
    </subcellularLocation>
</comment>
<keyword evidence="7" id="KW-0472">Membrane</keyword>
<evidence type="ECO:0000256" key="5">
    <source>
        <dbReference type="ARBA" id="ARBA00022500"/>
    </source>
</evidence>
<dbReference type="Pfam" id="PF01052">
    <property type="entry name" value="FliMN_C"/>
    <property type="match status" value="1"/>
</dbReference>
<evidence type="ECO:0000256" key="6">
    <source>
        <dbReference type="ARBA" id="ARBA00022779"/>
    </source>
</evidence>
<dbReference type="InterPro" id="IPR001543">
    <property type="entry name" value="FliN-like_C"/>
</dbReference>
<dbReference type="PANTHER" id="PTHR43484">
    <property type="match status" value="1"/>
</dbReference>
<accession>A0A8T4I9B2</accession>
<comment type="caution">
    <text evidence="9">The sequence shown here is derived from an EMBL/GenBank/DDBJ whole genome shotgun (WGS) entry which is preliminary data.</text>
</comment>
<dbReference type="SUPFAM" id="SSF101801">
    <property type="entry name" value="Surface presentation of antigens (SPOA)"/>
    <property type="match status" value="1"/>
</dbReference>
<protein>
    <recommendedName>
        <fullName evidence="3">Flagellar motor switch protein FliN</fullName>
    </recommendedName>
</protein>
<keyword evidence="5" id="KW-0145">Chemotaxis</keyword>
<dbReference type="PANTHER" id="PTHR43484:SF1">
    <property type="entry name" value="FLAGELLAR MOTOR SWITCH PROTEIN FLIN"/>
    <property type="match status" value="1"/>
</dbReference>
<keyword evidence="9" id="KW-0282">Flagellum</keyword>
<dbReference type="InterPro" id="IPR051469">
    <property type="entry name" value="FliN/MopA/SpaO"/>
</dbReference>
<keyword evidence="10" id="KW-1185">Reference proteome</keyword>
<feature type="domain" description="Flagellar motor switch protein FliN-like C-terminal" evidence="8">
    <location>
        <begin position="4"/>
        <end position="73"/>
    </location>
</feature>
<gene>
    <name evidence="9" type="ORF">J7S20_00355</name>
</gene>
<evidence type="ECO:0000256" key="7">
    <source>
        <dbReference type="ARBA" id="ARBA00023136"/>
    </source>
</evidence>
<reference evidence="9" key="1">
    <citation type="submission" date="2021-04" db="EMBL/GenBank/DDBJ databases">
        <title>Ouciella asimina sp. nov., isolated from the surface seawater in the hydrothermal field of Okinawa Trough.</title>
        <authorList>
            <person name="Shuang W."/>
        </authorList>
    </citation>
    <scope>NUCLEOTIDE SEQUENCE</scope>
    <source>
        <strain evidence="9">LXI357</strain>
    </source>
</reference>
<dbReference type="InterPro" id="IPR036429">
    <property type="entry name" value="SpoA-like_sf"/>
</dbReference>
<evidence type="ECO:0000259" key="8">
    <source>
        <dbReference type="Pfam" id="PF01052"/>
    </source>
</evidence>
<dbReference type="GO" id="GO:0071973">
    <property type="term" value="P:bacterial-type flagellum-dependent cell motility"/>
    <property type="evidence" value="ECO:0007669"/>
    <property type="project" value="InterPro"/>
</dbReference>
<evidence type="ECO:0000313" key="10">
    <source>
        <dbReference type="Proteomes" id="UP000676996"/>
    </source>
</evidence>
<dbReference type="InterPro" id="IPR001172">
    <property type="entry name" value="FliN_T3SS_HrcQb"/>
</dbReference>
<evidence type="ECO:0000256" key="4">
    <source>
        <dbReference type="ARBA" id="ARBA00022475"/>
    </source>
</evidence>
<dbReference type="RefSeq" id="WP_284052244.1">
    <property type="nucleotide sequence ID" value="NZ_JAGRQC010000001.1"/>
</dbReference>
<dbReference type="GO" id="GO:0006935">
    <property type="term" value="P:chemotaxis"/>
    <property type="evidence" value="ECO:0007669"/>
    <property type="project" value="UniProtKB-KW"/>
</dbReference>
<proteinExistence type="inferred from homology"/>
<dbReference type="EMBL" id="JAGRQC010000001">
    <property type="protein sequence ID" value="MBR0550951.1"/>
    <property type="molecule type" value="Genomic_DNA"/>
</dbReference>
<dbReference type="AlphaFoldDB" id="A0A8T4I9B2"/>
<name>A0A8T4I9B2_9SPHN</name>
<dbReference type="GO" id="GO:0003774">
    <property type="term" value="F:cytoskeletal motor activity"/>
    <property type="evidence" value="ECO:0007669"/>
    <property type="project" value="InterPro"/>
</dbReference>
<dbReference type="PRINTS" id="PR00956">
    <property type="entry name" value="FLGMOTORFLIN"/>
</dbReference>
<evidence type="ECO:0000256" key="1">
    <source>
        <dbReference type="ARBA" id="ARBA00004413"/>
    </source>
</evidence>
<organism evidence="9 10">
    <name type="scientific">Stakelama marina</name>
    <dbReference type="NCBI Taxonomy" id="2826939"/>
    <lineage>
        <taxon>Bacteria</taxon>
        <taxon>Pseudomonadati</taxon>
        <taxon>Pseudomonadota</taxon>
        <taxon>Alphaproteobacteria</taxon>
        <taxon>Sphingomonadales</taxon>
        <taxon>Sphingomonadaceae</taxon>
        <taxon>Stakelama</taxon>
    </lineage>
</organism>
<keyword evidence="6" id="KW-0283">Flagellar rotation</keyword>
<keyword evidence="9" id="KW-0966">Cell projection</keyword>
<dbReference type="Proteomes" id="UP000676996">
    <property type="component" value="Unassembled WGS sequence"/>
</dbReference>
<sequence>MSVLNDIQVDCTIMLGSTTLPIREVLKMSRGAMIPLDCKEDDPTLVFVNGRVVAKGQIRVAGDKMSLQVDDVVRREG</sequence>
<dbReference type="GO" id="GO:0005886">
    <property type="term" value="C:plasma membrane"/>
    <property type="evidence" value="ECO:0007669"/>
    <property type="project" value="UniProtKB-SubCell"/>
</dbReference>
<comment type="similarity">
    <text evidence="2">Belongs to the FliN/MopA/SpaO family.</text>
</comment>
<evidence type="ECO:0000313" key="9">
    <source>
        <dbReference type="EMBL" id="MBR0550951.1"/>
    </source>
</evidence>
<dbReference type="Gene3D" id="2.30.330.10">
    <property type="entry name" value="SpoA-like"/>
    <property type="match status" value="1"/>
</dbReference>
<dbReference type="GO" id="GO:0009425">
    <property type="term" value="C:bacterial-type flagellum basal body"/>
    <property type="evidence" value="ECO:0007669"/>
    <property type="project" value="InterPro"/>
</dbReference>
<keyword evidence="9" id="KW-0969">Cilium</keyword>